<dbReference type="InterPro" id="IPR007871">
    <property type="entry name" value="Methyltransferase_TRM13"/>
</dbReference>
<evidence type="ECO:0000256" key="12">
    <source>
        <dbReference type="RuleBase" id="RU367103"/>
    </source>
</evidence>
<feature type="region of interest" description="Disordered" evidence="13">
    <location>
        <begin position="264"/>
        <end position="291"/>
    </location>
</feature>
<feature type="region of interest" description="Disordered" evidence="13">
    <location>
        <begin position="349"/>
        <end position="375"/>
    </location>
</feature>
<dbReference type="InterPro" id="IPR022776">
    <property type="entry name" value="TRM13/UPF0224_CHHC_Znf_dom"/>
</dbReference>
<dbReference type="EC" id="2.1.1.225" evidence="12"/>
<evidence type="ECO:0000256" key="7">
    <source>
        <dbReference type="ARBA" id="ARBA00022771"/>
    </source>
</evidence>
<protein>
    <recommendedName>
        <fullName evidence="12">tRNA:m(4)X modification enzyme TRM13</fullName>
        <ecNumber evidence="12">2.1.1.225</ecNumber>
    </recommendedName>
</protein>
<evidence type="ECO:0000256" key="3">
    <source>
        <dbReference type="ARBA" id="ARBA00022679"/>
    </source>
</evidence>
<dbReference type="InterPro" id="IPR039044">
    <property type="entry name" value="Trm13"/>
</dbReference>
<comment type="function">
    <text evidence="12">tRNA methylase which 2'-O-methylates cytidine(4) in tRNA(Pro) and tRNA(Gly)(GCC), and adenosine(4) in tRNA(His).</text>
</comment>
<feature type="region of interest" description="Disordered" evidence="13">
    <location>
        <begin position="1"/>
        <end position="40"/>
    </location>
</feature>
<feature type="domain" description="CHHC U11-48K-type" evidence="14">
    <location>
        <begin position="34"/>
        <end position="61"/>
    </location>
</feature>
<comment type="similarity">
    <text evidence="1 12">Belongs to the methyltransferase TRM13 family.</text>
</comment>
<feature type="compositionally biased region" description="Basic and acidic residues" evidence="13">
    <location>
        <begin position="267"/>
        <end position="291"/>
    </location>
</feature>
<evidence type="ECO:0000256" key="4">
    <source>
        <dbReference type="ARBA" id="ARBA00022691"/>
    </source>
</evidence>
<comment type="catalytic activity">
    <reaction evidence="10 12">
        <text>cytidine(4) in tRNA(Gly)(GCC) + S-adenosyl-L-methionine = 2'-O-methylcytidine(4) in tRNA(Gly)(GCC) + S-adenosyl-L-homocysteine + H(+)</text>
        <dbReference type="Rhea" id="RHEA:43192"/>
        <dbReference type="Rhea" id="RHEA-COMP:10399"/>
        <dbReference type="Rhea" id="RHEA-COMP:10400"/>
        <dbReference type="ChEBI" id="CHEBI:15378"/>
        <dbReference type="ChEBI" id="CHEBI:57856"/>
        <dbReference type="ChEBI" id="CHEBI:59789"/>
        <dbReference type="ChEBI" id="CHEBI:74495"/>
        <dbReference type="ChEBI" id="CHEBI:82748"/>
        <dbReference type="EC" id="2.1.1.225"/>
    </reaction>
</comment>
<reference evidence="15" key="2">
    <citation type="submission" date="2025-08" db="UniProtKB">
        <authorList>
            <consortium name="Ensembl"/>
        </authorList>
    </citation>
    <scope>IDENTIFICATION</scope>
</reference>
<keyword evidence="8 12" id="KW-0862">Zinc</keyword>
<evidence type="ECO:0000256" key="9">
    <source>
        <dbReference type="ARBA" id="ARBA00048165"/>
    </source>
</evidence>
<keyword evidence="3 12" id="KW-0808">Transferase</keyword>
<proteinExistence type="inferred from homology"/>
<evidence type="ECO:0000256" key="11">
    <source>
        <dbReference type="ARBA" id="ARBA00049393"/>
    </source>
</evidence>
<comment type="catalytic activity">
    <reaction evidence="11 12">
        <text>adenosine(4) in tRNA(His) + S-adenosyl-L-methionine = 2'-O-methyladenosine(4) in tRNA(His) + S-adenosyl-L-homocysteine + H(+)</text>
        <dbReference type="Rhea" id="RHEA:43196"/>
        <dbReference type="Rhea" id="RHEA-COMP:10401"/>
        <dbReference type="Rhea" id="RHEA-COMP:10402"/>
        <dbReference type="ChEBI" id="CHEBI:15378"/>
        <dbReference type="ChEBI" id="CHEBI:57856"/>
        <dbReference type="ChEBI" id="CHEBI:59789"/>
        <dbReference type="ChEBI" id="CHEBI:74411"/>
        <dbReference type="ChEBI" id="CHEBI:74477"/>
        <dbReference type="EC" id="2.1.1.225"/>
    </reaction>
</comment>
<evidence type="ECO:0000313" key="15">
    <source>
        <dbReference type="Ensembl" id="ENSAPLP00020022957.1"/>
    </source>
</evidence>
<keyword evidence="5 12" id="KW-0819">tRNA processing</keyword>
<dbReference type="Proteomes" id="UP000694400">
    <property type="component" value="Chromosome 8"/>
</dbReference>
<dbReference type="PROSITE" id="PS51800">
    <property type="entry name" value="ZF_CHHC_U11_48K"/>
    <property type="match status" value="1"/>
</dbReference>
<evidence type="ECO:0000256" key="2">
    <source>
        <dbReference type="ARBA" id="ARBA00022603"/>
    </source>
</evidence>
<evidence type="ECO:0000259" key="14">
    <source>
        <dbReference type="PROSITE" id="PS51800"/>
    </source>
</evidence>
<comment type="catalytic activity">
    <reaction evidence="9 12">
        <text>cytidine(4) in tRNA(Pro) + S-adenosyl-L-methionine = 2'-O-methylcytidine(4) in tRNA(Pro) + S-adenosyl-L-homocysteine + H(+)</text>
        <dbReference type="Rhea" id="RHEA:32767"/>
        <dbReference type="Rhea" id="RHEA-COMP:10397"/>
        <dbReference type="Rhea" id="RHEA-COMP:10398"/>
        <dbReference type="ChEBI" id="CHEBI:15378"/>
        <dbReference type="ChEBI" id="CHEBI:57856"/>
        <dbReference type="ChEBI" id="CHEBI:59789"/>
        <dbReference type="ChEBI" id="CHEBI:74495"/>
        <dbReference type="ChEBI" id="CHEBI:82748"/>
        <dbReference type="EC" id="2.1.1.225"/>
    </reaction>
</comment>
<keyword evidence="7 12" id="KW-0863">Zinc-finger</keyword>
<gene>
    <name evidence="15" type="primary">TRMT13</name>
</gene>
<accession>A0A8B9TKR2</accession>
<evidence type="ECO:0000256" key="13">
    <source>
        <dbReference type="SAM" id="MobiDB-lite"/>
    </source>
</evidence>
<evidence type="ECO:0000256" key="5">
    <source>
        <dbReference type="ARBA" id="ARBA00022694"/>
    </source>
</evidence>
<dbReference type="GO" id="GO:0106050">
    <property type="term" value="F:tRNA 2'-O-methyltransferase activity"/>
    <property type="evidence" value="ECO:0007669"/>
    <property type="project" value="UniProtKB-UniRule"/>
</dbReference>
<sequence>MAAPQPEPGRMVPALGRRFCGEHGQQEKENDRKRIPCPLDPKHTVYEDQLQKHLKKCNSREKPKPVYFVQDINAGLKDVAEIPEKQVSTLTHSKACSPLLHLYAGLELDLKEQILSHKALHEALNDPKNGESAFKHLKQQASILGNMEKLHLLGPGRCFIEFGAGRGKLSHWVDVALQDVEDIQFLLVERATTRFKVDGKHKKRDSVFERLQVDIQHLCLNKVPSLEKKRLPVVGIGKHLCGAATDLALRCLVESYATCCEGENEEPAAKRPKNDKTEMAAKSSADNERNKDDVKPVAGIVIALCCHHKCDWTHYVGREFFQSVGLGPVEFHYFQRMSSWATCGMQETVTSTSEESEDHANNTEEHDQPYSKTESGFDTLQGLPIEERKEIGALCKLLIDHGRIKYLQQRGYRATLQYYTESAVSLENVLLTAVPEPTTL</sequence>
<name>A0A8B9TKR2_ANAPL</name>
<feature type="compositionally biased region" description="Basic and acidic residues" evidence="13">
    <location>
        <begin position="358"/>
        <end position="369"/>
    </location>
</feature>
<evidence type="ECO:0000256" key="10">
    <source>
        <dbReference type="ARBA" id="ARBA00048635"/>
    </source>
</evidence>
<evidence type="ECO:0000256" key="1">
    <source>
        <dbReference type="ARBA" id="ARBA00005265"/>
    </source>
</evidence>
<feature type="compositionally biased region" description="Basic and acidic residues" evidence="13">
    <location>
        <begin position="19"/>
        <end position="40"/>
    </location>
</feature>
<dbReference type="PANTHER" id="PTHR12998:SF0">
    <property type="entry name" value="TRNA:M(4)X MODIFICATION ENZYME TRM13 HOMOLOG"/>
    <property type="match status" value="1"/>
</dbReference>
<evidence type="ECO:0000313" key="16">
    <source>
        <dbReference type="Proteomes" id="UP000694400"/>
    </source>
</evidence>
<dbReference type="GO" id="GO:0030488">
    <property type="term" value="P:tRNA methylation"/>
    <property type="evidence" value="ECO:0007669"/>
    <property type="project" value="InterPro"/>
</dbReference>
<dbReference type="Ensembl" id="ENSAPLT00020024779.1">
    <property type="protein sequence ID" value="ENSAPLP00020022957.1"/>
    <property type="gene ID" value="ENSAPLG00020015953.1"/>
</dbReference>
<dbReference type="Pfam" id="PF05206">
    <property type="entry name" value="TRM13"/>
    <property type="match status" value="1"/>
</dbReference>
<keyword evidence="2 12" id="KW-0489">Methyltransferase</keyword>
<evidence type="ECO:0000256" key="8">
    <source>
        <dbReference type="ARBA" id="ARBA00022833"/>
    </source>
</evidence>
<evidence type="ECO:0000256" key="6">
    <source>
        <dbReference type="ARBA" id="ARBA00022723"/>
    </source>
</evidence>
<dbReference type="PANTHER" id="PTHR12998">
    <property type="entry name" value="TRNA:M(4)X MODIFICATION ENZYME TRM13 HOMOLOG"/>
    <property type="match status" value="1"/>
</dbReference>
<organism evidence="15 16">
    <name type="scientific">Anas platyrhynchos</name>
    <name type="common">Mallard</name>
    <name type="synonym">Anas boschas</name>
    <dbReference type="NCBI Taxonomy" id="8839"/>
    <lineage>
        <taxon>Eukaryota</taxon>
        <taxon>Metazoa</taxon>
        <taxon>Chordata</taxon>
        <taxon>Craniata</taxon>
        <taxon>Vertebrata</taxon>
        <taxon>Euteleostomi</taxon>
        <taxon>Archelosauria</taxon>
        <taxon>Archosauria</taxon>
        <taxon>Dinosauria</taxon>
        <taxon>Saurischia</taxon>
        <taxon>Theropoda</taxon>
        <taxon>Coelurosauria</taxon>
        <taxon>Aves</taxon>
        <taxon>Neognathae</taxon>
        <taxon>Galloanserae</taxon>
        <taxon>Anseriformes</taxon>
        <taxon>Anatidae</taxon>
        <taxon>Anatinae</taxon>
        <taxon>Anas</taxon>
    </lineage>
</organism>
<reference evidence="15" key="3">
    <citation type="submission" date="2025-09" db="UniProtKB">
        <authorList>
            <consortium name="Ensembl"/>
        </authorList>
    </citation>
    <scope>IDENTIFICATION</scope>
</reference>
<dbReference type="AlphaFoldDB" id="A0A8B9TKR2"/>
<keyword evidence="4 12" id="KW-0949">S-adenosyl-L-methionine</keyword>
<keyword evidence="6 12" id="KW-0479">Metal-binding</keyword>
<dbReference type="GO" id="GO:0008270">
    <property type="term" value="F:zinc ion binding"/>
    <property type="evidence" value="ECO:0007669"/>
    <property type="project" value="UniProtKB-KW"/>
</dbReference>
<reference evidence="15" key="1">
    <citation type="submission" date="2019-08" db="EMBL/GenBank/DDBJ databases">
        <title>Three high-quality genomes provides insights into domestication of ducks.</title>
        <authorList>
            <person name="Hou Z.C."/>
            <person name="Zhu F."/>
            <person name="Yin Z.T."/>
            <person name="Zhang F."/>
        </authorList>
    </citation>
    <scope>NUCLEOTIDE SEQUENCE [LARGE SCALE GENOMIC DNA]</scope>
</reference>
<dbReference type="Pfam" id="PF05253">
    <property type="entry name" value="zf-U11-48K"/>
    <property type="match status" value="1"/>
</dbReference>